<dbReference type="Pfam" id="PF02485">
    <property type="entry name" value="Branch"/>
    <property type="match status" value="1"/>
</dbReference>
<dbReference type="EMBL" id="JABCRI010000003">
    <property type="protein sequence ID" value="KAF8409600.1"/>
    <property type="molecule type" value="Genomic_DNA"/>
</dbReference>
<gene>
    <name evidence="7" type="ORF">HHK36_005678</name>
</gene>
<dbReference type="OMA" id="SANIHNT"/>
<name>A0A834ZPW9_TETSI</name>
<keyword evidence="6" id="KW-0812">Transmembrane</keyword>
<proteinExistence type="predicted"/>
<dbReference type="InterPro" id="IPR044174">
    <property type="entry name" value="BC10-like"/>
</dbReference>
<comment type="caution">
    <text evidence="7">The sequence shown here is derived from an EMBL/GenBank/DDBJ whole genome shotgun (WGS) entry which is preliminary data.</text>
</comment>
<dbReference type="GO" id="GO:0016020">
    <property type="term" value="C:membrane"/>
    <property type="evidence" value="ECO:0007669"/>
    <property type="project" value="UniProtKB-SubCell"/>
</dbReference>
<organism evidence="7 8">
    <name type="scientific">Tetracentron sinense</name>
    <name type="common">Spur-leaf</name>
    <dbReference type="NCBI Taxonomy" id="13715"/>
    <lineage>
        <taxon>Eukaryota</taxon>
        <taxon>Viridiplantae</taxon>
        <taxon>Streptophyta</taxon>
        <taxon>Embryophyta</taxon>
        <taxon>Tracheophyta</taxon>
        <taxon>Spermatophyta</taxon>
        <taxon>Magnoliopsida</taxon>
        <taxon>Trochodendrales</taxon>
        <taxon>Trochodendraceae</taxon>
        <taxon>Tetracentron</taxon>
    </lineage>
</organism>
<dbReference type="InterPro" id="IPR003406">
    <property type="entry name" value="Glyco_trans_14"/>
</dbReference>
<evidence type="ECO:0000256" key="5">
    <source>
        <dbReference type="ARBA" id="ARBA00023180"/>
    </source>
</evidence>
<evidence type="ECO:0000313" key="7">
    <source>
        <dbReference type="EMBL" id="KAF8409600.1"/>
    </source>
</evidence>
<feature type="transmembrane region" description="Helical" evidence="6">
    <location>
        <begin position="53"/>
        <end position="74"/>
    </location>
</feature>
<evidence type="ECO:0008006" key="9">
    <source>
        <dbReference type="Google" id="ProtNLM"/>
    </source>
</evidence>
<dbReference type="OrthoDB" id="191334at2759"/>
<dbReference type="GO" id="GO:0016757">
    <property type="term" value="F:glycosyltransferase activity"/>
    <property type="evidence" value="ECO:0007669"/>
    <property type="project" value="UniProtKB-KW"/>
</dbReference>
<evidence type="ECO:0000256" key="3">
    <source>
        <dbReference type="ARBA" id="ARBA00022679"/>
    </source>
</evidence>
<keyword evidence="4 6" id="KW-0472">Membrane</keyword>
<evidence type="ECO:0000256" key="6">
    <source>
        <dbReference type="SAM" id="Phobius"/>
    </source>
</evidence>
<evidence type="ECO:0000256" key="4">
    <source>
        <dbReference type="ARBA" id="ARBA00023136"/>
    </source>
</evidence>
<dbReference type="PANTHER" id="PTHR31042">
    <property type="entry name" value="CORE-2/I-BRANCHING BETA-1,6-N-ACETYLGLUCOSAMINYLTRANSFERASE FAMILY PROTEIN-RELATED"/>
    <property type="match status" value="1"/>
</dbReference>
<reference evidence="7 8" key="1">
    <citation type="submission" date="2020-04" db="EMBL/GenBank/DDBJ databases">
        <title>Plant Genome Project.</title>
        <authorList>
            <person name="Zhang R.-G."/>
        </authorList>
    </citation>
    <scope>NUCLEOTIDE SEQUENCE [LARGE SCALE GENOMIC DNA]</scope>
    <source>
        <strain evidence="7">YNK0</strain>
        <tissue evidence="7">Leaf</tissue>
    </source>
</reference>
<dbReference type="AlphaFoldDB" id="A0A834ZPW9"/>
<keyword evidence="8" id="KW-1185">Reference proteome</keyword>
<evidence type="ECO:0000313" key="8">
    <source>
        <dbReference type="Proteomes" id="UP000655225"/>
    </source>
</evidence>
<dbReference type="Proteomes" id="UP000655225">
    <property type="component" value="Unassembled WGS sequence"/>
</dbReference>
<dbReference type="PANTHER" id="PTHR31042:SF70">
    <property type="entry name" value="OS01G0695200 PROTEIN"/>
    <property type="match status" value="1"/>
</dbReference>
<protein>
    <recommendedName>
        <fullName evidence="9">Core-2/I-branching beta-1,6-N-acetylglucosaminyltransferase family protein</fullName>
    </recommendedName>
</protein>
<keyword evidence="6" id="KW-1133">Transmembrane helix</keyword>
<keyword evidence="5" id="KW-0325">Glycoprotein</keyword>
<sequence>MIKYTSQMFNFMERNSPFQYGAVKEPEKLQGVNGGGSEKAMMKKKPSLSVRHVFWFGSKFVISISIVLCVFTLLRLHSQSKLQPSIAASRRSRILDDHFDGPPKIAFLFLARRNLPLDFLWGSFFENADVANFSIYVHSEPGFVFDEFTTRSPFFYGRQMSKSIQVLWGESSMIEAERLLLGTALEDPANQRFVLLSDSCVPLYNFSYIYNYVMSSPRSYVDSFLDVKEGRYNAKMSPIIPKEKWRKGSQWITLVRRHAEVVVDDELIFSVFKRFCKRRPPVDDSKGKKNLKLQKQHNCIPDEHYVQTLLAMSDLEGELERRTVTYTLWNQSTTKMERKGWHPITFSYANAGPQQIKEIKDINHVYYESEYRTEWCHSNSTSVPCFLFARKFSRGAAMRLLSEGVVGPFDATGLLSTPH</sequence>
<keyword evidence="2" id="KW-0328">Glycosyltransferase</keyword>
<evidence type="ECO:0000256" key="1">
    <source>
        <dbReference type="ARBA" id="ARBA00004606"/>
    </source>
</evidence>
<accession>A0A834ZPW9</accession>
<comment type="subcellular location">
    <subcellularLocation>
        <location evidence="1">Membrane</location>
        <topology evidence="1">Single-pass type II membrane protein</topology>
    </subcellularLocation>
</comment>
<evidence type="ECO:0000256" key="2">
    <source>
        <dbReference type="ARBA" id="ARBA00022676"/>
    </source>
</evidence>
<keyword evidence="3" id="KW-0808">Transferase</keyword>